<dbReference type="CDD" id="cd07114">
    <property type="entry name" value="ALDH_DhaS"/>
    <property type="match status" value="1"/>
</dbReference>
<dbReference type="FunFam" id="3.40.309.10:FF:000012">
    <property type="entry name" value="Betaine aldehyde dehydrogenase"/>
    <property type="match status" value="1"/>
</dbReference>
<dbReference type="PROSITE" id="PS00070">
    <property type="entry name" value="ALDEHYDE_DEHYDR_CYS"/>
    <property type="match status" value="1"/>
</dbReference>
<evidence type="ECO:0000256" key="1">
    <source>
        <dbReference type="ARBA" id="ARBA00009986"/>
    </source>
</evidence>
<dbReference type="OrthoDB" id="9812625at2"/>
<evidence type="ECO:0000313" key="7">
    <source>
        <dbReference type="EMBL" id="TCT03551.1"/>
    </source>
</evidence>
<dbReference type="FunFam" id="3.40.605.10:FF:000007">
    <property type="entry name" value="NAD/NADP-dependent betaine aldehyde dehydrogenase"/>
    <property type="match status" value="1"/>
</dbReference>
<dbReference type="EMBL" id="SMAI01000009">
    <property type="protein sequence ID" value="TCT03551.1"/>
    <property type="molecule type" value="Genomic_DNA"/>
</dbReference>
<proteinExistence type="inferred from homology"/>
<dbReference type="InterPro" id="IPR016163">
    <property type="entry name" value="Ald_DH_C"/>
</dbReference>
<accession>A0A4R3LT38</accession>
<dbReference type="GO" id="GO:0016620">
    <property type="term" value="F:oxidoreductase activity, acting on the aldehyde or oxo group of donors, NAD or NADP as acceptor"/>
    <property type="evidence" value="ECO:0007669"/>
    <property type="project" value="InterPro"/>
</dbReference>
<dbReference type="Proteomes" id="UP000294664">
    <property type="component" value="Unassembled WGS sequence"/>
</dbReference>
<dbReference type="Pfam" id="PF00171">
    <property type="entry name" value="Aldedh"/>
    <property type="match status" value="1"/>
</dbReference>
<gene>
    <name evidence="7" type="ORF">EDC64_109101</name>
</gene>
<protein>
    <submittedName>
        <fullName evidence="7">Aldehyde dehydrogenase (NAD+)</fullName>
    </submittedName>
</protein>
<evidence type="ECO:0000256" key="3">
    <source>
        <dbReference type="ARBA" id="ARBA00023097"/>
    </source>
</evidence>
<dbReference type="PANTHER" id="PTHR11699">
    <property type="entry name" value="ALDEHYDE DEHYDROGENASE-RELATED"/>
    <property type="match status" value="1"/>
</dbReference>
<evidence type="ECO:0000256" key="4">
    <source>
        <dbReference type="PROSITE-ProRule" id="PRU10007"/>
    </source>
</evidence>
<evidence type="ECO:0000259" key="6">
    <source>
        <dbReference type="Pfam" id="PF00171"/>
    </source>
</evidence>
<dbReference type="RefSeq" id="WP_132032610.1">
    <property type="nucleotide sequence ID" value="NZ_SMAI01000009.1"/>
</dbReference>
<dbReference type="InterPro" id="IPR016160">
    <property type="entry name" value="Ald_DH_CS_CYS"/>
</dbReference>
<dbReference type="PROSITE" id="PS00687">
    <property type="entry name" value="ALDEHYDE_DEHYDR_GLU"/>
    <property type="match status" value="1"/>
</dbReference>
<dbReference type="InterPro" id="IPR015590">
    <property type="entry name" value="Aldehyde_DH_dom"/>
</dbReference>
<reference evidence="7 8" key="1">
    <citation type="submission" date="2019-03" db="EMBL/GenBank/DDBJ databases">
        <title>Genomic Encyclopedia of Type Strains, Phase IV (KMG-IV): sequencing the most valuable type-strain genomes for metagenomic binning, comparative biology and taxonomic classification.</title>
        <authorList>
            <person name="Goeker M."/>
        </authorList>
    </citation>
    <scope>NUCLEOTIDE SEQUENCE [LARGE SCALE GENOMIC DNA]</scope>
    <source>
        <strain evidence="7 8">DSM 9035</strain>
    </source>
</reference>
<evidence type="ECO:0000313" key="8">
    <source>
        <dbReference type="Proteomes" id="UP000294664"/>
    </source>
</evidence>
<sequence>MNAPGNLKTYQLYIDGRWVTPEAGETFPTYNPYNRQPWALIAQAGPSDVAAAVAAARRCFETTWRHVSGLERGRLLLRLAELLEENAERFGRLESTDNGKVIRETRSQMPFSARIYRFYAGFADKIFGQVIPLDQRNVFDYASYEPLGVVGLITAWNSPMALLANKLPAALAAGNCVVVKPSEHASVTTLEFASLVEQAGFPPGVFNVVTGDGRTGAALVEGGGIDKISFTGSGHTGRKIAAAAGRNLVPVIMELGGKSPNMVFADADLDKAVVGALAGIFAATGQTCIAGSRLLVQRPVYREMVERLAARAGQIRLGNPLDMATEMGTAANQPQFDMILGFIAAAKADGASLVAGGEAAREGDLADGLFVKPTIFADVRNDMRIAQEEVFGPVLSIIPFDEEEEAVAIGNDTRYGLASGIWTRDLNRALRVSRAIRSGMVWVNTYRASAAQTPFGGVKESGYGRERGEAGLYEFVRTKNVMIDFSDEARDPFAVRV</sequence>
<dbReference type="InterPro" id="IPR029510">
    <property type="entry name" value="Ald_DH_CS_GLU"/>
</dbReference>
<dbReference type="Gene3D" id="3.40.605.10">
    <property type="entry name" value="Aldehyde Dehydrogenase, Chain A, domain 1"/>
    <property type="match status" value="1"/>
</dbReference>
<comment type="caution">
    <text evidence="7">The sequence shown here is derived from an EMBL/GenBank/DDBJ whole genome shotgun (WGS) entry which is preliminary data.</text>
</comment>
<keyword evidence="3" id="KW-0558">Oxidation</keyword>
<feature type="domain" description="Aldehyde dehydrogenase" evidence="6">
    <location>
        <begin position="18"/>
        <end position="481"/>
    </location>
</feature>
<evidence type="ECO:0000256" key="5">
    <source>
        <dbReference type="RuleBase" id="RU003345"/>
    </source>
</evidence>
<keyword evidence="2 5" id="KW-0560">Oxidoreductase</keyword>
<dbReference type="SUPFAM" id="SSF53720">
    <property type="entry name" value="ALDH-like"/>
    <property type="match status" value="1"/>
</dbReference>
<comment type="similarity">
    <text evidence="1 5">Belongs to the aldehyde dehydrogenase family.</text>
</comment>
<dbReference type="Gene3D" id="3.40.309.10">
    <property type="entry name" value="Aldehyde Dehydrogenase, Chain A, domain 2"/>
    <property type="match status" value="1"/>
</dbReference>
<dbReference type="InterPro" id="IPR016161">
    <property type="entry name" value="Ald_DH/histidinol_DH"/>
</dbReference>
<name>A0A4R3LT38_9HYPH</name>
<organism evidence="7 8">
    <name type="scientific">Aquabacter spiritensis</name>
    <dbReference type="NCBI Taxonomy" id="933073"/>
    <lineage>
        <taxon>Bacteria</taxon>
        <taxon>Pseudomonadati</taxon>
        <taxon>Pseudomonadota</taxon>
        <taxon>Alphaproteobacteria</taxon>
        <taxon>Hyphomicrobiales</taxon>
        <taxon>Xanthobacteraceae</taxon>
        <taxon>Aquabacter</taxon>
    </lineage>
</organism>
<keyword evidence="8" id="KW-1185">Reference proteome</keyword>
<feature type="active site" evidence="4">
    <location>
        <position position="254"/>
    </location>
</feature>
<evidence type="ECO:0000256" key="2">
    <source>
        <dbReference type="ARBA" id="ARBA00023002"/>
    </source>
</evidence>
<dbReference type="AlphaFoldDB" id="A0A4R3LT38"/>
<dbReference type="InterPro" id="IPR016162">
    <property type="entry name" value="Ald_DH_N"/>
</dbReference>